<dbReference type="Pfam" id="PF13946">
    <property type="entry name" value="DUF4214"/>
    <property type="match status" value="1"/>
</dbReference>
<evidence type="ECO:0000313" key="3">
    <source>
        <dbReference type="Proteomes" id="UP001198701"/>
    </source>
</evidence>
<dbReference type="Gene3D" id="1.10.3130.20">
    <property type="entry name" value="Phycobilisome linker domain"/>
    <property type="match status" value="1"/>
</dbReference>
<organism evidence="2 3">
    <name type="scientific">Massilia agrisoli</name>
    <dbReference type="NCBI Taxonomy" id="2892444"/>
    <lineage>
        <taxon>Bacteria</taxon>
        <taxon>Pseudomonadati</taxon>
        <taxon>Pseudomonadota</taxon>
        <taxon>Betaproteobacteria</taxon>
        <taxon>Burkholderiales</taxon>
        <taxon>Oxalobacteraceae</taxon>
        <taxon>Telluria group</taxon>
        <taxon>Massilia</taxon>
    </lineage>
</organism>
<dbReference type="InterPro" id="IPR038255">
    <property type="entry name" value="PBS_linker_sf"/>
</dbReference>
<gene>
    <name evidence="2" type="ORF">LMJ30_06690</name>
</gene>
<sequence length="590" mass="59539">MTTSHNSTVNSLYLAFYGRPADPEGLKFWAEQLSKAGGDVDSIKSFFADSDEARARFGTDTASERITEIYQQLFNRNPDAQGLKFWSDAIANGHATVADVAIAVLGGAQGTDASLSTLRLEAADTFTAQVEASGGAYRGLAAVEAARVLVRAVTMNANKSDIAALVKATAVLTEVASKTPEVVSAMGSGSELLDLFDTAQGSTDPVSLVQSMAEVARSAAESPNTVAALMRGGGMPQLLKSLPEGTTLKDLVGQLGKGGLKATLDNMMGNKPDPVEPGTDAAVTLEFDLANSPATLVLKAAAGSVTGLGNATTLVFEDKASGSGDALALDYTVTGDQLVFAAPLEAGLYGISWKDDTFTTATGHLAAGSATFAGGHEGVFAMEGFAIEKVTTVTSDVARAAADDVNEAFIGSATATVRIGTGGGQDVVVDQGGTLAIVVDSLASAAPDLILGFDTGNDTIVLEGQAASVIDDNADGKLGWASSGTGKTTVDGTSEAVAIAVGSAVGVGSEAGIEQSLQALNGALDVTKLALQDELLILATSDSGAALFAYVNKDDNGVIDAAELTAIAMFADGAAGQLDIVLVGAPAVPA</sequence>
<evidence type="ECO:0000259" key="1">
    <source>
        <dbReference type="Pfam" id="PF13946"/>
    </source>
</evidence>
<reference evidence="2 3" key="1">
    <citation type="submission" date="2021-11" db="EMBL/GenBank/DDBJ databases">
        <authorList>
            <person name="Huq M.A."/>
        </authorList>
    </citation>
    <scope>NUCLEOTIDE SEQUENCE [LARGE SCALE GENOMIC DNA]</scope>
    <source>
        <strain evidence="2 3">MAHUQ-52</strain>
    </source>
</reference>
<dbReference type="EMBL" id="JAJHPV010000010">
    <property type="protein sequence ID" value="MCC6070640.1"/>
    <property type="molecule type" value="Genomic_DNA"/>
</dbReference>
<proteinExistence type="predicted"/>
<protein>
    <submittedName>
        <fullName evidence="2">DUF4214 domain-containing protein</fullName>
    </submittedName>
</protein>
<evidence type="ECO:0000313" key="2">
    <source>
        <dbReference type="EMBL" id="MCC6070640.1"/>
    </source>
</evidence>
<dbReference type="RefSeq" id="WP_229431566.1">
    <property type="nucleotide sequence ID" value="NZ_JAJHPV010000010.1"/>
</dbReference>
<keyword evidence="3" id="KW-1185">Reference proteome</keyword>
<name>A0ABS8IPV1_9BURK</name>
<dbReference type="InterPro" id="IPR025282">
    <property type="entry name" value="DUF4214"/>
</dbReference>
<comment type="caution">
    <text evidence="2">The sequence shown here is derived from an EMBL/GenBank/DDBJ whole genome shotgun (WGS) entry which is preliminary data.</text>
</comment>
<accession>A0ABS8IPV1</accession>
<feature type="domain" description="DUF4214" evidence="1">
    <location>
        <begin position="47"/>
        <end position="104"/>
    </location>
</feature>
<dbReference type="Proteomes" id="UP001198701">
    <property type="component" value="Unassembled WGS sequence"/>
</dbReference>